<dbReference type="Proteomes" id="UP000054988">
    <property type="component" value="Unassembled WGS sequence"/>
</dbReference>
<dbReference type="AlphaFoldDB" id="A0A0W0G9X0"/>
<evidence type="ECO:0000313" key="3">
    <source>
        <dbReference type="EMBL" id="KTB45350.1"/>
    </source>
</evidence>
<feature type="region of interest" description="Disordered" evidence="1">
    <location>
        <begin position="317"/>
        <end position="342"/>
    </location>
</feature>
<keyword evidence="2" id="KW-0732">Signal</keyword>
<evidence type="ECO:0000256" key="1">
    <source>
        <dbReference type="SAM" id="MobiDB-lite"/>
    </source>
</evidence>
<protein>
    <recommendedName>
        <fullName evidence="5">Carbohydrate-binding module family 19 protein</fullName>
    </recommendedName>
</protein>
<dbReference type="eggNOG" id="ENOG502SGXN">
    <property type="taxonomic scope" value="Eukaryota"/>
</dbReference>
<reference evidence="3 4" key="1">
    <citation type="submission" date="2015-12" db="EMBL/GenBank/DDBJ databases">
        <title>Draft genome sequence of Moniliophthora roreri, the causal agent of frosty pod rot of cacao.</title>
        <authorList>
            <person name="Aime M.C."/>
            <person name="Diaz-Valderrama J.R."/>
            <person name="Kijpornyongpan T."/>
            <person name="Phillips-Mora W."/>
        </authorList>
    </citation>
    <scope>NUCLEOTIDE SEQUENCE [LARGE SCALE GENOMIC DNA]</scope>
    <source>
        <strain evidence="3 4">MCA 2952</strain>
    </source>
</reference>
<feature type="chain" id="PRO_5006902510" description="Carbohydrate-binding module family 19 protein" evidence="2">
    <location>
        <begin position="21"/>
        <end position="401"/>
    </location>
</feature>
<evidence type="ECO:0000256" key="2">
    <source>
        <dbReference type="SAM" id="SignalP"/>
    </source>
</evidence>
<dbReference type="EMBL" id="LATX01000716">
    <property type="protein sequence ID" value="KTB45350.1"/>
    <property type="molecule type" value="Genomic_DNA"/>
</dbReference>
<accession>A0A0W0G9X0</accession>
<feature type="signal peptide" evidence="2">
    <location>
        <begin position="1"/>
        <end position="20"/>
    </location>
</feature>
<evidence type="ECO:0008006" key="5">
    <source>
        <dbReference type="Google" id="ProtNLM"/>
    </source>
</evidence>
<evidence type="ECO:0000313" key="4">
    <source>
        <dbReference type="Proteomes" id="UP000054988"/>
    </source>
</evidence>
<proteinExistence type="predicted"/>
<gene>
    <name evidence="3" type="ORF">WG66_2033</name>
</gene>
<organism evidence="3 4">
    <name type="scientific">Moniliophthora roreri</name>
    <name type="common">Frosty pod rot fungus</name>
    <name type="synonym">Monilia roreri</name>
    <dbReference type="NCBI Taxonomy" id="221103"/>
    <lineage>
        <taxon>Eukaryota</taxon>
        <taxon>Fungi</taxon>
        <taxon>Dikarya</taxon>
        <taxon>Basidiomycota</taxon>
        <taxon>Agaricomycotina</taxon>
        <taxon>Agaricomycetes</taxon>
        <taxon>Agaricomycetidae</taxon>
        <taxon>Agaricales</taxon>
        <taxon>Marasmiineae</taxon>
        <taxon>Marasmiaceae</taxon>
        <taxon>Moniliophthora</taxon>
    </lineage>
</organism>
<sequence>MFAFKIIAFLFAATTLKVQGRPLPVPALDAGFLQSNGQQAQEMNLAYQSLTVEDKCSAGQTACIDGAVAQCTSSGKWNLSVCPKEEERCFALPSLKQSGVVTATCTTEKTAMRIMQSCGATIIQSVPVRSKPDGGVKDEGATTYDNTYSSYAQTATYDNAYNPYISASLSHSSYERTATYDINYNSYTSASSYTTDNSYASSSLYTSTSTHAQQTVTVTTAQATVESTTTLTPEQASSVFSSILHDAVTVHSSSTASSSTAECTTISSPSSSAHASSSSACATSTMASETTSIPYPTYTSRTKIYDSGVTVKAESTGMSMSSAPSSSVSAASSAASSSPSLTSGPIINIQQTSIPASAVIVPAASSNGTAATATVNGAVSSATGPAVVSITLTTVKATAIA</sequence>
<comment type="caution">
    <text evidence="3">The sequence shown here is derived from an EMBL/GenBank/DDBJ whole genome shotgun (WGS) entry which is preliminary data.</text>
</comment>
<feature type="region of interest" description="Disordered" evidence="1">
    <location>
        <begin position="259"/>
        <end position="279"/>
    </location>
</feature>
<name>A0A0W0G9X0_MONRR</name>
<feature type="compositionally biased region" description="Low complexity" evidence="1">
    <location>
        <begin position="318"/>
        <end position="340"/>
    </location>
</feature>